<reference evidence="1" key="1">
    <citation type="submission" date="2014-12" db="EMBL/GenBank/DDBJ databases">
        <title>Genome Sequence of Valsa Canker Pathogens Uncovers a Specific Adaption of Colonization on Woody Bark.</title>
        <authorList>
            <person name="Yin Z."/>
            <person name="Liu H."/>
            <person name="Gao X."/>
            <person name="Li Z."/>
            <person name="Song N."/>
            <person name="Ke X."/>
            <person name="Dai Q."/>
            <person name="Wu Y."/>
            <person name="Sun Y."/>
            <person name="Xu J.-R."/>
            <person name="Kang Z.K."/>
            <person name="Wang L."/>
            <person name="Huang L."/>
        </authorList>
    </citation>
    <scope>NUCLEOTIDE SEQUENCE [LARGE SCALE GENOMIC DNA]</scope>
    <source>
        <strain evidence="1">03-8</strain>
    </source>
</reference>
<accession>A0A194W1A2</accession>
<keyword evidence="2" id="KW-1185">Reference proteome</keyword>
<evidence type="ECO:0000313" key="2">
    <source>
        <dbReference type="Proteomes" id="UP000078559"/>
    </source>
</evidence>
<protein>
    <submittedName>
        <fullName evidence="1">Uncharacterized protein</fullName>
    </submittedName>
</protein>
<evidence type="ECO:0000313" key="1">
    <source>
        <dbReference type="EMBL" id="KUI70234.1"/>
    </source>
</evidence>
<organism evidence="1 2">
    <name type="scientific">Cytospora mali</name>
    <name type="common">Apple Valsa canker fungus</name>
    <name type="synonym">Valsa mali</name>
    <dbReference type="NCBI Taxonomy" id="578113"/>
    <lineage>
        <taxon>Eukaryota</taxon>
        <taxon>Fungi</taxon>
        <taxon>Dikarya</taxon>
        <taxon>Ascomycota</taxon>
        <taxon>Pezizomycotina</taxon>
        <taxon>Sordariomycetes</taxon>
        <taxon>Sordariomycetidae</taxon>
        <taxon>Diaporthales</taxon>
        <taxon>Cytosporaceae</taxon>
        <taxon>Cytospora</taxon>
    </lineage>
</organism>
<sequence length="69" mass="7792">MECGEGRRITTAQGPDRFPPTHRYGVSCTRFAALKTEVKLAPVLAWKISMHAYCIIFAEEASLDFEEED</sequence>
<dbReference type="EMBL" id="CM003103">
    <property type="protein sequence ID" value="KUI70234.1"/>
    <property type="molecule type" value="Genomic_DNA"/>
</dbReference>
<dbReference type="Proteomes" id="UP000078559">
    <property type="component" value="Chromosome 6"/>
</dbReference>
<dbReference type="AlphaFoldDB" id="A0A194W1A2"/>
<proteinExistence type="predicted"/>
<gene>
    <name evidence="1" type="ORF">VM1G_11668</name>
</gene>
<name>A0A194W1A2_CYTMA</name>